<gene>
    <name evidence="1" type="ORF">B0T21DRAFT_406078</name>
</gene>
<evidence type="ECO:0000313" key="1">
    <source>
        <dbReference type="EMBL" id="KAK0747452.1"/>
    </source>
</evidence>
<proteinExistence type="predicted"/>
<name>A0AA40K6S3_9PEZI</name>
<evidence type="ECO:0000313" key="2">
    <source>
        <dbReference type="Proteomes" id="UP001172159"/>
    </source>
</evidence>
<comment type="caution">
    <text evidence="1">The sequence shown here is derived from an EMBL/GenBank/DDBJ whole genome shotgun (WGS) entry which is preliminary data.</text>
</comment>
<organism evidence="1 2">
    <name type="scientific">Apiosordaria backusii</name>
    <dbReference type="NCBI Taxonomy" id="314023"/>
    <lineage>
        <taxon>Eukaryota</taxon>
        <taxon>Fungi</taxon>
        <taxon>Dikarya</taxon>
        <taxon>Ascomycota</taxon>
        <taxon>Pezizomycotina</taxon>
        <taxon>Sordariomycetes</taxon>
        <taxon>Sordariomycetidae</taxon>
        <taxon>Sordariales</taxon>
        <taxon>Lasiosphaeriaceae</taxon>
        <taxon>Apiosordaria</taxon>
    </lineage>
</organism>
<reference evidence="1" key="1">
    <citation type="submission" date="2023-06" db="EMBL/GenBank/DDBJ databases">
        <title>Genome-scale phylogeny and comparative genomics of the fungal order Sordariales.</title>
        <authorList>
            <consortium name="Lawrence Berkeley National Laboratory"/>
            <person name="Hensen N."/>
            <person name="Bonometti L."/>
            <person name="Westerberg I."/>
            <person name="Brannstrom I.O."/>
            <person name="Guillou S."/>
            <person name="Cros-Aarteil S."/>
            <person name="Calhoun S."/>
            <person name="Haridas S."/>
            <person name="Kuo A."/>
            <person name="Mondo S."/>
            <person name="Pangilinan J."/>
            <person name="Riley R."/>
            <person name="Labutti K."/>
            <person name="Andreopoulos B."/>
            <person name="Lipzen A."/>
            <person name="Chen C."/>
            <person name="Yanf M."/>
            <person name="Daum C."/>
            <person name="Ng V."/>
            <person name="Clum A."/>
            <person name="Steindorff A."/>
            <person name="Ohm R."/>
            <person name="Martin F."/>
            <person name="Silar P."/>
            <person name="Natvig D."/>
            <person name="Lalanne C."/>
            <person name="Gautier V."/>
            <person name="Ament-Velasquez S.L."/>
            <person name="Kruys A."/>
            <person name="Hutchinson M.I."/>
            <person name="Powell A.J."/>
            <person name="Barry K."/>
            <person name="Miller A.N."/>
            <person name="Grigoriev I.V."/>
            <person name="Debuchy R."/>
            <person name="Gladieux P."/>
            <person name="Thoren M.H."/>
            <person name="Johannesson H."/>
        </authorList>
    </citation>
    <scope>NUCLEOTIDE SEQUENCE</scope>
    <source>
        <strain evidence="1">CBS 540.89</strain>
    </source>
</reference>
<dbReference type="EMBL" id="JAUKTV010000001">
    <property type="protein sequence ID" value="KAK0747452.1"/>
    <property type="molecule type" value="Genomic_DNA"/>
</dbReference>
<dbReference type="AlphaFoldDB" id="A0AA40K6S3"/>
<dbReference type="Proteomes" id="UP001172159">
    <property type="component" value="Unassembled WGS sequence"/>
</dbReference>
<keyword evidence="2" id="KW-1185">Reference proteome</keyword>
<protein>
    <submittedName>
        <fullName evidence="1">Uncharacterized protein</fullName>
    </submittedName>
</protein>
<sequence>MLNPDTRVDDGEHILTVDGENMDVVDYAMKHHNDTCHRQWSGMGIMSLIRWDVSRVQYQPFYLRGYIALRALARAPLGCVCLCHLALKQKEDFRLEREVIIQERDNNMIPSHNANMLQDALELCILSDTTEAIWRRRIHERAYEQGLQRVWRYRELMAELESEVP</sequence>
<accession>A0AA40K6S3</accession>